<evidence type="ECO:0000256" key="4">
    <source>
        <dbReference type="ARBA" id="ARBA00022801"/>
    </source>
</evidence>
<evidence type="ECO:0000313" key="10">
    <source>
        <dbReference type="Proteomes" id="UP000743370"/>
    </source>
</evidence>
<dbReference type="EMBL" id="JABFOF010000004">
    <property type="protein sequence ID" value="KAG2399631.1"/>
    <property type="molecule type" value="Genomic_DNA"/>
</dbReference>
<feature type="domain" description="Glucosamine/galactosamine-6-phosphate isomerase" evidence="6">
    <location>
        <begin position="15"/>
        <end position="242"/>
    </location>
</feature>
<dbReference type="EMBL" id="CM003374">
    <property type="protein sequence ID" value="KOM40641.1"/>
    <property type="molecule type" value="Genomic_DNA"/>
</dbReference>
<dbReference type="OrthoDB" id="432544at2759"/>
<dbReference type="Gene3D" id="3.40.50.1360">
    <property type="match status" value="1"/>
</dbReference>
<evidence type="ECO:0000259" key="6">
    <source>
        <dbReference type="Pfam" id="PF01182"/>
    </source>
</evidence>
<dbReference type="GO" id="GO:0005975">
    <property type="term" value="P:carbohydrate metabolic process"/>
    <property type="evidence" value="ECO:0007669"/>
    <property type="project" value="InterPro"/>
</dbReference>
<gene>
    <name evidence="7" type="ORF">HKW66_Vig0105160</name>
    <name evidence="8" type="ORF">LR48_Vigan04g083900</name>
</gene>
<dbReference type="InterPro" id="IPR006148">
    <property type="entry name" value="Glc/Gal-6P_isomerase"/>
</dbReference>
<dbReference type="Gramene" id="KOM40641">
    <property type="protein sequence ID" value="KOM40641"/>
    <property type="gene ID" value="LR48_Vigan04g083900"/>
</dbReference>
<dbReference type="EC" id="3.1.1.31" evidence="5"/>
<evidence type="ECO:0000256" key="5">
    <source>
        <dbReference type="RuleBase" id="RU365095"/>
    </source>
</evidence>
<proteinExistence type="inferred from homology"/>
<comment type="similarity">
    <text evidence="3 5">Belongs to the glucosamine/galactosamine-6-phosphate isomerase family. 6-phosphogluconolactonase subfamily.</text>
</comment>
<dbReference type="OMA" id="VYCINDA"/>
<evidence type="ECO:0000313" key="9">
    <source>
        <dbReference type="Proteomes" id="UP000053144"/>
    </source>
</evidence>
<evidence type="ECO:0000256" key="3">
    <source>
        <dbReference type="ARBA" id="ARBA00010662"/>
    </source>
</evidence>
<dbReference type="GO" id="GO:0006098">
    <property type="term" value="P:pentose-phosphate shunt"/>
    <property type="evidence" value="ECO:0007669"/>
    <property type="project" value="UniProtKB-UniPathway"/>
</dbReference>
<dbReference type="Proteomes" id="UP000053144">
    <property type="component" value="Chromosome 4"/>
</dbReference>
<dbReference type="Pfam" id="PF01182">
    <property type="entry name" value="Glucosamine_iso"/>
    <property type="match status" value="1"/>
</dbReference>
<dbReference type="InterPro" id="IPR037171">
    <property type="entry name" value="NagB/RpiA_transferase-like"/>
</dbReference>
<accession>A0A0L9UD51</accession>
<dbReference type="SUPFAM" id="SSF100950">
    <property type="entry name" value="NagB/RpiA/CoA transferase-like"/>
    <property type="match status" value="1"/>
</dbReference>
<dbReference type="PANTHER" id="PTHR11054:SF22">
    <property type="entry name" value="6-PHOSPHOGLUCONOLACTONASE 3, CHLOROPLASTIC"/>
    <property type="match status" value="1"/>
</dbReference>
<comment type="catalytic activity">
    <reaction evidence="1 5">
        <text>6-phospho-D-glucono-1,5-lactone + H2O = 6-phospho-D-gluconate + H(+)</text>
        <dbReference type="Rhea" id="RHEA:12556"/>
        <dbReference type="ChEBI" id="CHEBI:15377"/>
        <dbReference type="ChEBI" id="CHEBI:15378"/>
        <dbReference type="ChEBI" id="CHEBI:57955"/>
        <dbReference type="ChEBI" id="CHEBI:58759"/>
        <dbReference type="EC" id="3.1.1.31"/>
    </reaction>
</comment>
<dbReference type="KEGG" id="var:108330783"/>
<reference evidence="9" key="1">
    <citation type="journal article" date="2015" name="Proc. Natl. Acad. Sci. U.S.A.">
        <title>Genome sequencing of adzuki bean (Vigna angularis) provides insight into high starch and low fat accumulation and domestication.</title>
        <authorList>
            <person name="Yang K."/>
            <person name="Tian Z."/>
            <person name="Chen C."/>
            <person name="Luo L."/>
            <person name="Zhao B."/>
            <person name="Wang Z."/>
            <person name="Yu L."/>
            <person name="Li Y."/>
            <person name="Sun Y."/>
            <person name="Li W."/>
            <person name="Chen Y."/>
            <person name="Li Y."/>
            <person name="Zhang Y."/>
            <person name="Ai D."/>
            <person name="Zhao J."/>
            <person name="Shang C."/>
            <person name="Ma Y."/>
            <person name="Wu B."/>
            <person name="Wang M."/>
            <person name="Gao L."/>
            <person name="Sun D."/>
            <person name="Zhang P."/>
            <person name="Guo F."/>
            <person name="Wang W."/>
            <person name="Li Y."/>
            <person name="Wang J."/>
            <person name="Varshney R.K."/>
            <person name="Wang J."/>
            <person name="Ling H.Q."/>
            <person name="Wan P."/>
        </authorList>
    </citation>
    <scope>NUCLEOTIDE SEQUENCE</scope>
    <source>
        <strain evidence="9">cv. Jingnong 6</strain>
    </source>
</reference>
<dbReference type="NCBIfam" id="TIGR01198">
    <property type="entry name" value="pgl"/>
    <property type="match status" value="1"/>
</dbReference>
<reference evidence="8" key="2">
    <citation type="submission" date="2015-02" db="EMBL/GenBank/DDBJ databases">
        <authorList>
            <person name="Chooi Y.-H."/>
        </authorList>
    </citation>
    <scope>NUCLEOTIDE SEQUENCE</scope>
    <source>
        <tissue evidence="8">Seedling</tissue>
    </source>
</reference>
<dbReference type="InterPro" id="IPR005900">
    <property type="entry name" value="6-phosphogluconolactonase_DevB"/>
</dbReference>
<dbReference type="GO" id="GO:0005737">
    <property type="term" value="C:cytoplasm"/>
    <property type="evidence" value="ECO:0007669"/>
    <property type="project" value="UniProtKB-ARBA"/>
</dbReference>
<evidence type="ECO:0000313" key="7">
    <source>
        <dbReference type="EMBL" id="KAG2399631.1"/>
    </source>
</evidence>
<keyword evidence="4" id="KW-0378">Hydrolase</keyword>
<evidence type="ECO:0000313" key="8">
    <source>
        <dbReference type="EMBL" id="KOM40641.1"/>
    </source>
</evidence>
<comment type="pathway">
    <text evidence="2">Carbohydrate degradation; pentose phosphate pathway; D-ribulose 5-phosphate from D-glucose 6-phosphate (oxidative stage): step 2/3.</text>
</comment>
<evidence type="ECO:0000256" key="2">
    <source>
        <dbReference type="ARBA" id="ARBA00004961"/>
    </source>
</evidence>
<name>A0A0L9UD51_PHAAN</name>
<organism evidence="8 9">
    <name type="scientific">Phaseolus angularis</name>
    <name type="common">Azuki bean</name>
    <name type="synonym">Vigna angularis</name>
    <dbReference type="NCBI Taxonomy" id="3914"/>
    <lineage>
        <taxon>Eukaryota</taxon>
        <taxon>Viridiplantae</taxon>
        <taxon>Streptophyta</taxon>
        <taxon>Embryophyta</taxon>
        <taxon>Tracheophyta</taxon>
        <taxon>Spermatophyta</taxon>
        <taxon>Magnoliopsida</taxon>
        <taxon>eudicotyledons</taxon>
        <taxon>Gunneridae</taxon>
        <taxon>Pentapetalae</taxon>
        <taxon>rosids</taxon>
        <taxon>fabids</taxon>
        <taxon>Fabales</taxon>
        <taxon>Fabaceae</taxon>
        <taxon>Papilionoideae</taxon>
        <taxon>50 kb inversion clade</taxon>
        <taxon>NPAAA clade</taxon>
        <taxon>indigoferoid/millettioid clade</taxon>
        <taxon>Phaseoleae</taxon>
        <taxon>Vigna</taxon>
    </lineage>
</organism>
<evidence type="ECO:0000256" key="1">
    <source>
        <dbReference type="ARBA" id="ARBA00000832"/>
    </source>
</evidence>
<dbReference type="STRING" id="3914.A0A0L9UD51"/>
<dbReference type="CDD" id="cd01400">
    <property type="entry name" value="6PGL"/>
    <property type="match status" value="1"/>
</dbReference>
<dbReference type="UniPathway" id="UPA00115"/>
<dbReference type="FunFam" id="3.40.50.1360:FF:000009">
    <property type="entry name" value="Probable 6-phosphogluconolactonase"/>
    <property type="match status" value="1"/>
</dbReference>
<dbReference type="PANTHER" id="PTHR11054">
    <property type="entry name" value="6-PHOSPHOGLUCONOLACTONASE"/>
    <property type="match status" value="1"/>
</dbReference>
<dbReference type="GO" id="GO:0017057">
    <property type="term" value="F:6-phosphogluconolactonase activity"/>
    <property type="evidence" value="ECO:0007669"/>
    <property type="project" value="UniProtKB-EC"/>
</dbReference>
<reference evidence="7 10" key="3">
    <citation type="submission" date="2020-05" db="EMBL/GenBank/DDBJ databases">
        <title>Vigna angularis (adzuki bean) Var. LongXiaoDou No. 4 denovo assembly.</title>
        <authorList>
            <person name="Xiang H."/>
        </authorList>
    </citation>
    <scope>NUCLEOTIDE SEQUENCE [LARGE SCALE GENOMIC DNA]</scope>
    <source>
        <tissue evidence="7">Leaf</tissue>
    </source>
</reference>
<protein>
    <recommendedName>
        <fullName evidence="5">Probable 6-phosphogluconolactonase</fullName>
        <ecNumber evidence="5">3.1.1.31</ecNumber>
    </recommendedName>
</protein>
<dbReference type="InterPro" id="IPR039104">
    <property type="entry name" value="6PGL"/>
</dbReference>
<dbReference type="AlphaFoldDB" id="A0A0L9UD51"/>
<sequence length="252" mass="27745">MAETNKAAVEVFEGEDLAVSLAKYVADLSNKFTSERGAFTVCLSGGSMIEYLRKLPESPYLDSIEWSKWQVFWLDERVVPKTHEDSNYKLALDGLLCKVPIPPGNVYAINDTLSAEEAADDYETRIRELVDKNLITLSPSSGFPKFDLVLLGMGPDGHVASLFPGHPLVQENKRWVTFIKDSPKPPPERITLTFPVINASAYAALVVTGKKEADAIHSVLGKSENPIKLPVALVSPEGELKWFLDKDAASKL</sequence>
<dbReference type="Proteomes" id="UP000743370">
    <property type="component" value="Unassembled WGS sequence"/>
</dbReference>